<proteinExistence type="predicted"/>
<accession>A0A1J5HVT3</accession>
<comment type="caution">
    <text evidence="8">The sequence shown here is derived from an EMBL/GenBank/DDBJ whole genome shotgun (WGS) entry which is preliminary data.</text>
</comment>
<dbReference type="Pfam" id="PF03772">
    <property type="entry name" value="Competence"/>
    <property type="match status" value="1"/>
</dbReference>
<keyword evidence="4 6" id="KW-1133">Transmembrane helix</keyword>
<evidence type="ECO:0000256" key="1">
    <source>
        <dbReference type="ARBA" id="ARBA00004651"/>
    </source>
</evidence>
<dbReference type="GO" id="GO:0005886">
    <property type="term" value="C:plasma membrane"/>
    <property type="evidence" value="ECO:0007669"/>
    <property type="project" value="UniProtKB-SubCell"/>
</dbReference>
<evidence type="ECO:0000256" key="2">
    <source>
        <dbReference type="ARBA" id="ARBA00022475"/>
    </source>
</evidence>
<evidence type="ECO:0000313" key="9">
    <source>
        <dbReference type="Proteomes" id="UP000183758"/>
    </source>
</evidence>
<feature type="transmembrane region" description="Helical" evidence="6">
    <location>
        <begin position="76"/>
        <end position="92"/>
    </location>
</feature>
<keyword evidence="5 6" id="KW-0472">Membrane</keyword>
<evidence type="ECO:0000256" key="5">
    <source>
        <dbReference type="ARBA" id="ARBA00023136"/>
    </source>
</evidence>
<dbReference type="InterPro" id="IPR052159">
    <property type="entry name" value="Competence_DNA_uptake"/>
</dbReference>
<dbReference type="Proteomes" id="UP000183758">
    <property type="component" value="Unassembled WGS sequence"/>
</dbReference>
<evidence type="ECO:0000259" key="7">
    <source>
        <dbReference type="Pfam" id="PF03772"/>
    </source>
</evidence>
<comment type="subcellular location">
    <subcellularLocation>
        <location evidence="1">Cell membrane</location>
        <topology evidence="1">Multi-pass membrane protein</topology>
    </subcellularLocation>
</comment>
<evidence type="ECO:0000313" key="8">
    <source>
        <dbReference type="EMBL" id="OIP83064.1"/>
    </source>
</evidence>
<evidence type="ECO:0000256" key="3">
    <source>
        <dbReference type="ARBA" id="ARBA00022692"/>
    </source>
</evidence>
<feature type="transmembrane region" description="Helical" evidence="6">
    <location>
        <begin position="235"/>
        <end position="254"/>
    </location>
</feature>
<dbReference type="EMBL" id="MNZM01000096">
    <property type="protein sequence ID" value="OIP83064.1"/>
    <property type="molecule type" value="Genomic_DNA"/>
</dbReference>
<feature type="transmembrane region" description="Helical" evidence="6">
    <location>
        <begin position="44"/>
        <end position="64"/>
    </location>
</feature>
<dbReference type="AlphaFoldDB" id="A0A1J5HVT3"/>
<organism evidence="8 9">
    <name type="scientific">Candidatus Roizmanbacteria bacterium CG2_30_33_16</name>
    <dbReference type="NCBI Taxonomy" id="1805340"/>
    <lineage>
        <taxon>Bacteria</taxon>
        <taxon>Candidatus Roizmaniibacteriota</taxon>
    </lineage>
</organism>
<feature type="domain" description="ComEC/Rec2-related protein" evidence="7">
    <location>
        <begin position="27"/>
        <end position="260"/>
    </location>
</feature>
<keyword evidence="3 6" id="KW-0812">Transmembrane</keyword>
<sequence>MLTPSIFTSVINSYLPEPQASLLNGIIFGVNLRTSKEFYQRLKMVGLLHLVVLSGANISLLAAMIGSLTGFLNKRASVLVTILLIILFVIFVGPQPPVVRAAFTGILTLVAIIYGRKNYALYALLLSLIFIAVFWPKWITTISLQLSYGATLGLIIFGKKQANIKSAPTKYIVNEFITSLSAQVFTAPIIFIYFKQISLISPLANVMVSFTIAPLMVFGFITTIAGTIWHPLGIIPAYFCYGILSYMVWVVEWLSKIPGGYMSY</sequence>
<keyword evidence="2" id="KW-1003">Cell membrane</keyword>
<evidence type="ECO:0000256" key="4">
    <source>
        <dbReference type="ARBA" id="ARBA00022989"/>
    </source>
</evidence>
<dbReference type="InterPro" id="IPR004477">
    <property type="entry name" value="ComEC_N"/>
</dbReference>
<dbReference type="PANTHER" id="PTHR30619:SF7">
    <property type="entry name" value="BETA-LACTAMASE DOMAIN PROTEIN"/>
    <property type="match status" value="1"/>
</dbReference>
<protein>
    <recommendedName>
        <fullName evidence="7">ComEC/Rec2-related protein domain-containing protein</fullName>
    </recommendedName>
</protein>
<dbReference type="PANTHER" id="PTHR30619">
    <property type="entry name" value="DNA INTERNALIZATION/COMPETENCE PROTEIN COMEC/REC2"/>
    <property type="match status" value="1"/>
</dbReference>
<reference evidence="8 9" key="1">
    <citation type="journal article" date="2016" name="Environ. Microbiol.">
        <title>Genomic resolution of a cold subsurface aquifer community provides metabolic insights for novel microbes adapted to high CO concentrations.</title>
        <authorList>
            <person name="Probst A.J."/>
            <person name="Castelle C.J."/>
            <person name="Singh A."/>
            <person name="Brown C.T."/>
            <person name="Anantharaman K."/>
            <person name="Sharon I."/>
            <person name="Hug L.A."/>
            <person name="Burstein D."/>
            <person name="Emerson J.B."/>
            <person name="Thomas B.C."/>
            <person name="Banfield J.F."/>
        </authorList>
    </citation>
    <scope>NUCLEOTIDE SEQUENCE [LARGE SCALE GENOMIC DNA]</scope>
    <source>
        <strain evidence="8">CG2_30_33_16</strain>
    </source>
</reference>
<name>A0A1J5HVT3_9BACT</name>
<gene>
    <name evidence="8" type="ORF">AUK04_03865</name>
</gene>
<feature type="transmembrane region" description="Helical" evidence="6">
    <location>
        <begin position="121"/>
        <end position="139"/>
    </location>
</feature>
<feature type="transmembrane region" description="Helical" evidence="6">
    <location>
        <begin position="206"/>
        <end position="229"/>
    </location>
</feature>
<dbReference type="NCBIfam" id="TIGR00360">
    <property type="entry name" value="ComEC_N-term"/>
    <property type="match status" value="1"/>
</dbReference>
<evidence type="ECO:0000256" key="6">
    <source>
        <dbReference type="SAM" id="Phobius"/>
    </source>
</evidence>
<feature type="transmembrane region" description="Helical" evidence="6">
    <location>
        <begin position="176"/>
        <end position="194"/>
    </location>
</feature>